<proteinExistence type="predicted"/>
<protein>
    <submittedName>
        <fullName evidence="3">Uncharacterized protein</fullName>
    </submittedName>
</protein>
<gene>
    <name evidence="3" type="ORF">QJ036_11110</name>
</gene>
<organism evidence="3 4">
    <name type="scientific">Fusibacillus kribbianus</name>
    <dbReference type="NCBI Taxonomy" id="3044208"/>
    <lineage>
        <taxon>Bacteria</taxon>
        <taxon>Bacillati</taxon>
        <taxon>Bacillota</taxon>
        <taxon>Clostridia</taxon>
        <taxon>Lachnospirales</taxon>
        <taxon>Lachnospiraceae</taxon>
        <taxon>Fusibacillus</taxon>
    </lineage>
</organism>
<keyword evidence="2" id="KW-0472">Membrane</keyword>
<evidence type="ECO:0000313" key="3">
    <source>
        <dbReference type="EMBL" id="MDI9243012.1"/>
    </source>
</evidence>
<dbReference type="RefSeq" id="WP_283231447.1">
    <property type="nucleotide sequence ID" value="NZ_JASGBQ010000023.1"/>
</dbReference>
<keyword evidence="2" id="KW-0812">Transmembrane</keyword>
<dbReference type="AlphaFoldDB" id="A0AAP4EYJ4"/>
<dbReference type="Proteomes" id="UP001300383">
    <property type="component" value="Unassembled WGS sequence"/>
</dbReference>
<feature type="region of interest" description="Disordered" evidence="1">
    <location>
        <begin position="1"/>
        <end position="32"/>
    </location>
</feature>
<feature type="transmembrane region" description="Helical" evidence="2">
    <location>
        <begin position="150"/>
        <end position="171"/>
    </location>
</feature>
<name>A0AAP4EYJ4_9FIRM</name>
<dbReference type="EMBL" id="JASGBQ010000023">
    <property type="protein sequence ID" value="MDI9243012.1"/>
    <property type="molecule type" value="Genomic_DNA"/>
</dbReference>
<feature type="transmembrane region" description="Helical" evidence="2">
    <location>
        <begin position="109"/>
        <end position="130"/>
    </location>
</feature>
<sequence length="186" mass="21463">MEENYGGQNQYDQQYGQQQYGEQNQYSQQGQYGQQHQYGQQGQYGWQQYGEQNQYGQQGQYGWQQYGEQNQYGQQGQYGQQYGWQNSYRNEQCDMTPARQAVKDCVNSPLYVVMAALYTASLVFSVIQVFRGNSAVTGTINGVGSTHFTIVLSLLAMIPAILIGIGLWMFYSGCRERERQRHRDFL</sequence>
<evidence type="ECO:0000256" key="1">
    <source>
        <dbReference type="SAM" id="MobiDB-lite"/>
    </source>
</evidence>
<reference evidence="3 4" key="1">
    <citation type="submission" date="2023-05" db="EMBL/GenBank/DDBJ databases">
        <title>[ruminococcus] sp. nov., isolated from a pig farm feces dump.</title>
        <authorList>
            <person name="Chang Y.-H."/>
        </authorList>
    </citation>
    <scope>NUCLEOTIDE SEQUENCE [LARGE SCALE GENOMIC DNA]</scope>
    <source>
        <strain evidence="3 4">YH-rum2234</strain>
    </source>
</reference>
<keyword evidence="2" id="KW-1133">Transmembrane helix</keyword>
<comment type="caution">
    <text evidence="3">The sequence shown here is derived from an EMBL/GenBank/DDBJ whole genome shotgun (WGS) entry which is preliminary data.</text>
</comment>
<keyword evidence="4" id="KW-1185">Reference proteome</keyword>
<evidence type="ECO:0000313" key="4">
    <source>
        <dbReference type="Proteomes" id="UP001300383"/>
    </source>
</evidence>
<accession>A0AAP4EYJ4</accession>
<evidence type="ECO:0000256" key="2">
    <source>
        <dbReference type="SAM" id="Phobius"/>
    </source>
</evidence>